<organism evidence="2 3">
    <name type="scientific">Candidatus Magnetaquiglobus chichijimensis</name>
    <dbReference type="NCBI Taxonomy" id="3141448"/>
    <lineage>
        <taxon>Bacteria</taxon>
        <taxon>Pseudomonadati</taxon>
        <taxon>Pseudomonadota</taxon>
        <taxon>Magnetococcia</taxon>
        <taxon>Magnetococcales</taxon>
        <taxon>Candidatus Magnetaquicoccaceae</taxon>
        <taxon>Candidatus Magnetaquiglobus</taxon>
    </lineage>
</organism>
<dbReference type="InterPro" id="IPR018445">
    <property type="entry name" value="Put_Phosphate_transp_reg"/>
</dbReference>
<dbReference type="Gene3D" id="1.20.58.220">
    <property type="entry name" value="Phosphate transport system protein phou homolog 2, domain 2"/>
    <property type="match status" value="1"/>
</dbReference>
<dbReference type="InterPro" id="IPR038078">
    <property type="entry name" value="PhoU-like_sf"/>
</dbReference>
<keyword evidence="3" id="KW-1185">Reference proteome</keyword>
<reference evidence="2 3" key="2">
    <citation type="submission" date="2024-09" db="EMBL/GenBank/DDBJ databases">
        <title>Draft genome sequence of Candidatus Magnetaquicoccaceae bacterium FCR-1.</title>
        <authorList>
            <person name="Shimoshige H."/>
            <person name="Shimamura S."/>
            <person name="Taoka A."/>
            <person name="Kobayashi H."/>
            <person name="Maekawa T."/>
        </authorList>
    </citation>
    <scope>NUCLEOTIDE SEQUENCE [LARGE SCALE GENOMIC DNA]</scope>
    <source>
        <strain evidence="2 3">FCR-1</strain>
    </source>
</reference>
<gene>
    <name evidence="2" type="ORF">SIID45300_01894</name>
</gene>
<dbReference type="Pfam" id="PF01865">
    <property type="entry name" value="PhoU_div"/>
    <property type="match status" value="1"/>
</dbReference>
<sequence length="231" mass="25945">MGGSSTTFSKLTNRVFPRMPNFYGLILEQCELANQTAALLEDYVQTGNKSRADMILKLEQDADTLRHRNLDVLKNAFATPMDREDIYRAYVTVDCVISHAHNIVSEMDTLGIKTDPFITEMIAILRNAVETLSAGYKKLAISPADSDKDAELVGKAKKKIEKSFRAALAKLFEGDKYVQMMKEKQDGAEAMAMMYVMDIFKRREVYRQIFDAAIDMGDAGEVLHDIVVQVA</sequence>
<evidence type="ECO:0000313" key="2">
    <source>
        <dbReference type="EMBL" id="GAB0057563.1"/>
    </source>
</evidence>
<dbReference type="EMBL" id="BAAFGK010000004">
    <property type="protein sequence ID" value="GAB0057563.1"/>
    <property type="molecule type" value="Genomic_DNA"/>
</dbReference>
<dbReference type="RefSeq" id="WP_420905255.1">
    <property type="nucleotide sequence ID" value="NZ_BAAFGK010000004.1"/>
</dbReference>
<reference evidence="2 3" key="1">
    <citation type="submission" date="2024-05" db="EMBL/GenBank/DDBJ databases">
        <authorList>
            <consortium name="Candidatus Magnetaquicoccaceae bacterium FCR-1 genome sequencing consortium"/>
            <person name="Shimoshige H."/>
            <person name="Shimamura S."/>
            <person name="Taoka A."/>
            <person name="Kobayashi H."/>
            <person name="Maekawa T."/>
        </authorList>
    </citation>
    <scope>NUCLEOTIDE SEQUENCE [LARGE SCALE GENOMIC DNA]</scope>
    <source>
        <strain evidence="2 3">FCR-1</strain>
    </source>
</reference>
<evidence type="ECO:0000313" key="3">
    <source>
        <dbReference type="Proteomes" id="UP001628193"/>
    </source>
</evidence>
<comment type="similarity">
    <text evidence="1">Belongs to the UPF0111 family.</text>
</comment>
<evidence type="ECO:0008006" key="4">
    <source>
        <dbReference type="Google" id="ProtNLM"/>
    </source>
</evidence>
<evidence type="ECO:0000256" key="1">
    <source>
        <dbReference type="ARBA" id="ARBA00008591"/>
    </source>
</evidence>
<comment type="caution">
    <text evidence="2">The sequence shown here is derived from an EMBL/GenBank/DDBJ whole genome shotgun (WGS) entry which is preliminary data.</text>
</comment>
<name>A0ABQ0C9K6_9PROT</name>
<protein>
    <recommendedName>
        <fullName evidence="4">Phosphate transport regulator</fullName>
    </recommendedName>
</protein>
<proteinExistence type="inferred from homology"/>
<dbReference type="Proteomes" id="UP001628193">
    <property type="component" value="Unassembled WGS sequence"/>
</dbReference>
<accession>A0ABQ0C9K6</accession>